<protein>
    <submittedName>
        <fullName evidence="1">Uncharacterized protein</fullName>
    </submittedName>
</protein>
<proteinExistence type="predicted"/>
<dbReference type="EMBL" id="PKPP01001285">
    <property type="protein sequence ID" value="PWA83952.1"/>
    <property type="molecule type" value="Genomic_DNA"/>
</dbReference>
<sequence length="821" mass="91314">MDLITQVNLYGLDYCFIDIGTKWLEAWCFRIHHDRRCPKTTTLPEAFRVRYRLSYGRCLCWKWFARNMGSGVAAGQRLEILGGFSLKGDCSLKTVKHSIEQGYGPVFFVKSIVITMVPCVSRVAQVQGAFTYRQKSTSVFQEELRTPQESQHGDAVMESIVKKRDIVFHEQTVLQKHLKDRCSGKYEHYGGGNFNPFGFKWVDHGSLYFYTLFPLVLLLETTVECRNNPHLEISYAVTEGVLCCLEHLLIKCHAPSLDQMVVLLKKLTTTALLSSSQASEEFRVGVIRCFTQPKSTHDKQASASIKIMVMTVGCFPNHLKSYIAASCDCQLRIGHDSQIPVSCVHVPSLSEIAIPTLDGYSSTFVARRVDQKSQTHSGSYYMICRFDNDIGSGGPLRILPLRDKREVGYTTLQQPEHASQKLPLMNESEPKVVKGAEENRYTSMHATGSVSSYANVPTKSTNTATKILQHLEKLSTMEKKSGSTKSPTKLTLDMIVQKLLAGNMGKIHAAMIVAPKRKLGRPPKLKPKILETPVTSPMLAAVEHNNDKKSSNKGVSSMIASVCRFRAVFGGVASGRIGAGFKMIVNLEFHVQWDDPPSIVGSKRVSLWKIDTYTSHVSTSLIQLMTPKNKSPRSPANNLILGEFSVVRWAGHFFHSSRKLLAGNMGKIHAAMIVAPKRKLGGPPKLKPKILETPVTSPMLAAVEHNNNKKSSNKVSSGVSSMTASVCRFRAVFGGVASGRIGAGFKMIVNLEFHVYHPIRVKILNDLQKMCPCTVPSLSHSFLNCTEEQAESLQTWYWRLVGDGKAPFRESPDEQTPIRMK</sequence>
<gene>
    <name evidence="1" type="ORF">CTI12_AA161860</name>
</gene>
<dbReference type="AlphaFoldDB" id="A0A2U1PDW1"/>
<evidence type="ECO:0000313" key="1">
    <source>
        <dbReference type="EMBL" id="PWA83952.1"/>
    </source>
</evidence>
<dbReference type="InterPro" id="IPR052587">
    <property type="entry name" value="TELO2-interacting_protein_1"/>
</dbReference>
<dbReference type="STRING" id="35608.A0A2U1PDW1"/>
<dbReference type="PANTHER" id="PTHR18460">
    <property type="entry name" value="TEL2 INTERACTING PROTEIN 1 TTI1 FAMILY MEMBER"/>
    <property type="match status" value="1"/>
</dbReference>
<accession>A0A2U1PDW1</accession>
<dbReference type="OrthoDB" id="653468at2759"/>
<organism evidence="1 2">
    <name type="scientific">Artemisia annua</name>
    <name type="common">Sweet wormwood</name>
    <dbReference type="NCBI Taxonomy" id="35608"/>
    <lineage>
        <taxon>Eukaryota</taxon>
        <taxon>Viridiplantae</taxon>
        <taxon>Streptophyta</taxon>
        <taxon>Embryophyta</taxon>
        <taxon>Tracheophyta</taxon>
        <taxon>Spermatophyta</taxon>
        <taxon>Magnoliopsida</taxon>
        <taxon>eudicotyledons</taxon>
        <taxon>Gunneridae</taxon>
        <taxon>Pentapetalae</taxon>
        <taxon>asterids</taxon>
        <taxon>campanulids</taxon>
        <taxon>Asterales</taxon>
        <taxon>Asteraceae</taxon>
        <taxon>Asteroideae</taxon>
        <taxon>Anthemideae</taxon>
        <taxon>Artemisiinae</taxon>
        <taxon>Artemisia</taxon>
    </lineage>
</organism>
<name>A0A2U1PDW1_ARTAN</name>
<dbReference type="PANTHER" id="PTHR18460:SF3">
    <property type="entry name" value="TELO2-INTERACTING PROTEIN 1 HOMOLOG"/>
    <property type="match status" value="1"/>
</dbReference>
<reference evidence="1 2" key="1">
    <citation type="journal article" date="2018" name="Mol. Plant">
        <title>The genome of Artemisia annua provides insight into the evolution of Asteraceae family and artemisinin biosynthesis.</title>
        <authorList>
            <person name="Shen Q."/>
            <person name="Zhang L."/>
            <person name="Liao Z."/>
            <person name="Wang S."/>
            <person name="Yan T."/>
            <person name="Shi P."/>
            <person name="Liu M."/>
            <person name="Fu X."/>
            <person name="Pan Q."/>
            <person name="Wang Y."/>
            <person name="Lv Z."/>
            <person name="Lu X."/>
            <person name="Zhang F."/>
            <person name="Jiang W."/>
            <person name="Ma Y."/>
            <person name="Chen M."/>
            <person name="Hao X."/>
            <person name="Li L."/>
            <person name="Tang Y."/>
            <person name="Lv G."/>
            <person name="Zhou Y."/>
            <person name="Sun X."/>
            <person name="Brodelius P.E."/>
            <person name="Rose J.K.C."/>
            <person name="Tang K."/>
        </authorList>
    </citation>
    <scope>NUCLEOTIDE SEQUENCE [LARGE SCALE GENOMIC DNA]</scope>
    <source>
        <strain evidence="2">cv. Huhao1</strain>
        <tissue evidence="1">Leaf</tissue>
    </source>
</reference>
<comment type="caution">
    <text evidence="1">The sequence shown here is derived from an EMBL/GenBank/DDBJ whole genome shotgun (WGS) entry which is preliminary data.</text>
</comment>
<evidence type="ECO:0000313" key="2">
    <source>
        <dbReference type="Proteomes" id="UP000245207"/>
    </source>
</evidence>
<dbReference type="GO" id="GO:0005737">
    <property type="term" value="C:cytoplasm"/>
    <property type="evidence" value="ECO:0007669"/>
    <property type="project" value="TreeGrafter"/>
</dbReference>
<keyword evidence="2" id="KW-1185">Reference proteome</keyword>
<dbReference type="Proteomes" id="UP000245207">
    <property type="component" value="Unassembled WGS sequence"/>
</dbReference>